<evidence type="ECO:0000313" key="1">
    <source>
        <dbReference type="EMBL" id="MFC3107275.1"/>
    </source>
</evidence>
<gene>
    <name evidence="1" type="ORF">ACFOFO_04735</name>
</gene>
<reference evidence="2" key="1">
    <citation type="journal article" date="2019" name="Int. J. Syst. Evol. Microbiol.">
        <title>The Global Catalogue of Microorganisms (GCM) 10K type strain sequencing project: providing services to taxonomists for standard genome sequencing and annotation.</title>
        <authorList>
            <consortium name="The Broad Institute Genomics Platform"/>
            <consortium name="The Broad Institute Genome Sequencing Center for Infectious Disease"/>
            <person name="Wu L."/>
            <person name="Ma J."/>
        </authorList>
    </citation>
    <scope>NUCLEOTIDE SEQUENCE [LARGE SCALE GENOMIC DNA]</scope>
    <source>
        <strain evidence="2">KCTC 42986</strain>
    </source>
</reference>
<dbReference type="EMBL" id="JBHRTP010000009">
    <property type="protein sequence ID" value="MFC3107275.1"/>
    <property type="molecule type" value="Genomic_DNA"/>
</dbReference>
<name>A0ABV7EZT6_9BURK</name>
<protein>
    <submittedName>
        <fullName evidence="1">Uncharacterized protein</fullName>
    </submittedName>
</protein>
<evidence type="ECO:0000313" key="2">
    <source>
        <dbReference type="Proteomes" id="UP001595530"/>
    </source>
</evidence>
<dbReference type="Proteomes" id="UP001595530">
    <property type="component" value="Unassembled WGS sequence"/>
</dbReference>
<dbReference type="RefSeq" id="WP_390330969.1">
    <property type="nucleotide sequence ID" value="NZ_JBHRTP010000009.1"/>
</dbReference>
<accession>A0ABV7EZT6</accession>
<proteinExistence type="predicted"/>
<organism evidence="1 2">
    <name type="scientific">Undibacterium arcticum</name>
    <dbReference type="NCBI Taxonomy" id="1762892"/>
    <lineage>
        <taxon>Bacteria</taxon>
        <taxon>Pseudomonadati</taxon>
        <taxon>Pseudomonadota</taxon>
        <taxon>Betaproteobacteria</taxon>
        <taxon>Burkholderiales</taxon>
        <taxon>Oxalobacteraceae</taxon>
        <taxon>Undibacterium</taxon>
    </lineage>
</organism>
<comment type="caution">
    <text evidence="1">The sequence shown here is derived from an EMBL/GenBank/DDBJ whole genome shotgun (WGS) entry which is preliminary data.</text>
</comment>
<sequence length="61" mass="6591">MGGKFHAVVDAVAQAMARNEDGALAQLIGHAYLPRIRGPSATALEILLPLVTRQQRKFSSF</sequence>
<keyword evidence="2" id="KW-1185">Reference proteome</keyword>